<dbReference type="NCBIfam" id="TIGR02122">
    <property type="entry name" value="TRAP_TAXI"/>
    <property type="match status" value="1"/>
</dbReference>
<dbReference type="Proteomes" id="UP001281130">
    <property type="component" value="Unassembled WGS sequence"/>
</dbReference>
<dbReference type="Proteomes" id="UP000025229">
    <property type="component" value="Chromosome"/>
</dbReference>
<sequence>MGNGSLRVLAKPLLTVIFLSAALGLAACGAPQGSGGGGGGGEEDFITDLQLGTGSVGGVYFPLGQEIATILSDNIDVEGFNVSSVETGASVDNLAQIARGDLQLGLAQNNTAQEAVAGEGEFEGAAIENAGWMGQLYPEAISIITLESTGIESVEDLEGQRIAIGPPGGATRAAAELVLASAGIEEGEYQAFEEDFGTAQTRLQDGNLDASIEVVGVPSSGISELEAVTGEVRLVPLTDEQISYIEENSGYQEFEIPQDAYDFLEEPVPTVSAFSTLFGSTTQISEDLGYEITKTLYENADEITLAQAEFITIEDALLGRGDLPLHPGAERYFREEGVLE</sequence>
<keyword evidence="4" id="KW-1185">Reference proteome</keyword>
<dbReference type="CDD" id="cd13520">
    <property type="entry name" value="PBP2_TAXI_TRAP"/>
    <property type="match status" value="1"/>
</dbReference>
<organism evidence="2 4">
    <name type="scientific">Rubrobacter radiotolerans</name>
    <name type="common">Arthrobacter radiotolerans</name>
    <dbReference type="NCBI Taxonomy" id="42256"/>
    <lineage>
        <taxon>Bacteria</taxon>
        <taxon>Bacillati</taxon>
        <taxon>Actinomycetota</taxon>
        <taxon>Rubrobacteria</taxon>
        <taxon>Rubrobacterales</taxon>
        <taxon>Rubrobacteraceae</taxon>
        <taxon>Rubrobacter</taxon>
    </lineage>
</organism>
<dbReference type="KEGG" id="rrd:RradSPS_2518"/>
<name>A0A023X6E6_RUBRA</name>
<dbReference type="PANTHER" id="PTHR42941:SF1">
    <property type="entry name" value="SLL1037 PROTEIN"/>
    <property type="match status" value="1"/>
</dbReference>
<dbReference type="SUPFAM" id="SSF53850">
    <property type="entry name" value="Periplasmic binding protein-like II"/>
    <property type="match status" value="1"/>
</dbReference>
<dbReference type="Gene3D" id="3.40.190.10">
    <property type="entry name" value="Periplasmic binding protein-like II"/>
    <property type="match status" value="2"/>
</dbReference>
<dbReference type="EMBL" id="CP007514">
    <property type="protein sequence ID" value="AHY47801.1"/>
    <property type="molecule type" value="Genomic_DNA"/>
</dbReference>
<evidence type="ECO:0000256" key="1">
    <source>
        <dbReference type="SAM" id="SignalP"/>
    </source>
</evidence>
<dbReference type="EMBL" id="JAWXXX010000001">
    <property type="protein sequence ID" value="MDX5892440.1"/>
    <property type="molecule type" value="Genomic_DNA"/>
</dbReference>
<proteinExistence type="predicted"/>
<evidence type="ECO:0000313" key="3">
    <source>
        <dbReference type="EMBL" id="MDX5892440.1"/>
    </source>
</evidence>
<dbReference type="PROSITE" id="PS51257">
    <property type="entry name" value="PROKAR_LIPOPROTEIN"/>
    <property type="match status" value="1"/>
</dbReference>
<dbReference type="AlphaFoldDB" id="A0A023X6E6"/>
<reference evidence="3" key="2">
    <citation type="submission" date="2023-11" db="EMBL/GenBank/DDBJ databases">
        <title>MicrobeMod: A computational toolkit for identifying prokaryotic methylation and restriction-modification with nanopore sequencing.</title>
        <authorList>
            <person name="Crits-Christoph A."/>
            <person name="Kang S.C."/>
            <person name="Lee H."/>
            <person name="Ostrov N."/>
        </authorList>
    </citation>
    <scope>NUCLEOTIDE SEQUENCE</scope>
    <source>
        <strain evidence="3">ATCC 51242</strain>
    </source>
</reference>
<dbReference type="STRING" id="42256.RradSPS_2518"/>
<accession>A0A023X6E6</accession>
<dbReference type="PATRIC" id="fig|42256.3.peg.2566"/>
<keyword evidence="2" id="KW-0675">Receptor</keyword>
<dbReference type="InterPro" id="IPR011852">
    <property type="entry name" value="TRAP_TAXI"/>
</dbReference>
<evidence type="ECO:0000313" key="2">
    <source>
        <dbReference type="EMBL" id="AHY47801.1"/>
    </source>
</evidence>
<reference evidence="2 4" key="1">
    <citation type="submission" date="2014-03" db="EMBL/GenBank/DDBJ databases">
        <title>Complete genome sequence of the Radio-Resistant Rubrobacter radiotolerans RSPS-4.</title>
        <authorList>
            <person name="Egas C.C."/>
            <person name="Barroso C.C."/>
            <person name="Froufe H.J.C."/>
            <person name="Pacheco J.J."/>
            <person name="Albuquerque L.L."/>
            <person name="da Costa M.M.S."/>
        </authorList>
    </citation>
    <scope>NUCLEOTIDE SEQUENCE [LARGE SCALE GENOMIC DNA]</scope>
    <source>
        <strain evidence="2 4">RSPS-4</strain>
    </source>
</reference>
<keyword evidence="1" id="KW-0732">Signal</keyword>
<dbReference type="RefSeq" id="WP_051589811.1">
    <property type="nucleotide sequence ID" value="NZ_CP007514.1"/>
</dbReference>
<protein>
    <submittedName>
        <fullName evidence="3">TAXI family TRAP transporter solute-binding subunit</fullName>
    </submittedName>
    <submittedName>
        <fullName evidence="2">TRAP transporter solute receptor, TAXI family</fullName>
    </submittedName>
</protein>
<dbReference type="Pfam" id="PF16868">
    <property type="entry name" value="NMT1_3"/>
    <property type="match status" value="1"/>
</dbReference>
<dbReference type="HOGENOM" id="CLU_033215_4_1_11"/>
<feature type="signal peptide" evidence="1">
    <location>
        <begin position="1"/>
        <end position="21"/>
    </location>
</feature>
<feature type="chain" id="PRO_5038469475" evidence="1">
    <location>
        <begin position="22"/>
        <end position="340"/>
    </location>
</feature>
<dbReference type="PANTHER" id="PTHR42941">
    <property type="entry name" value="SLL1037 PROTEIN"/>
    <property type="match status" value="1"/>
</dbReference>
<evidence type="ECO:0000313" key="4">
    <source>
        <dbReference type="Proteomes" id="UP000025229"/>
    </source>
</evidence>
<dbReference type="eggNOG" id="COG2358">
    <property type="taxonomic scope" value="Bacteria"/>
</dbReference>
<gene>
    <name evidence="2" type="ORF">RradSPS_2518</name>
    <name evidence="3" type="ORF">SIL72_00220</name>
</gene>